<evidence type="ECO:0000313" key="3">
    <source>
        <dbReference type="RefSeq" id="XP_022300802.1"/>
    </source>
</evidence>
<reference evidence="2" key="1">
    <citation type="submission" date="2024-06" db="UniProtKB">
        <authorList>
            <consortium name="RefSeq"/>
        </authorList>
    </citation>
    <scope>NUCLEOTIDE SEQUENCE [LARGE SCALE GENOMIC DNA]</scope>
</reference>
<proteinExistence type="predicted"/>
<feature type="chain" id="PRO_5034325469" evidence="1">
    <location>
        <begin position="18"/>
        <end position="281"/>
    </location>
</feature>
<dbReference type="Pfam" id="PF06903">
    <property type="entry name" value="VirK"/>
    <property type="match status" value="1"/>
</dbReference>
<protein>
    <submittedName>
        <fullName evidence="3">Uncharacterized protein LOC111109002</fullName>
    </submittedName>
</protein>
<dbReference type="InterPro" id="IPR010694">
    <property type="entry name" value="Uncharacterised_VirK"/>
</dbReference>
<feature type="signal peptide" evidence="1">
    <location>
        <begin position="1"/>
        <end position="17"/>
    </location>
</feature>
<sequence length="281" mass="30798">MLSIALFVCLVSLHTEAYQKNIPIKKYDDLLTHLTNGASVMYFFNTTTCQPISSAARNVDLPVFGGEISFFLTTKSSAGSAGQLVFNQENYEISQAKGGMVTEKIQSIYIVEDTAMILYGMSGVFANNTNNIKGVICNWTSGDDNKFWTRNPITPSQLSSFEQIRSSVADGNPLRFVITINGCRCSSGNNCGHGYVGGDIKGIKVSSDGSLSFSNAMTLYFPVPTSPMYYRELLVGNIQRNNTAGFSLYYLNATTWEIENGVDLDCSIEQSRGHADFFSIV</sequence>
<evidence type="ECO:0000256" key="1">
    <source>
        <dbReference type="SAM" id="SignalP"/>
    </source>
</evidence>
<evidence type="ECO:0000313" key="2">
    <source>
        <dbReference type="Proteomes" id="UP000694844"/>
    </source>
</evidence>
<dbReference type="RefSeq" id="XP_022300802.1">
    <property type="nucleotide sequence ID" value="XM_022445094.1"/>
</dbReference>
<keyword evidence="2" id="KW-1185">Reference proteome</keyword>
<dbReference type="GeneID" id="111109002"/>
<accession>A0A8B8BBK3</accession>
<gene>
    <name evidence="3" type="primary">LOC111109002</name>
</gene>
<keyword evidence="1" id="KW-0732">Signal</keyword>
<name>A0A8B8BBK3_CRAVI</name>
<reference evidence="3" key="2">
    <citation type="submission" date="2025-08" db="UniProtKB">
        <authorList>
            <consortium name="RefSeq"/>
        </authorList>
    </citation>
    <scope>IDENTIFICATION</scope>
    <source>
        <tissue evidence="3">Whole sample</tissue>
    </source>
</reference>
<dbReference type="AlphaFoldDB" id="A0A8B8BBK3"/>
<dbReference type="Proteomes" id="UP000694844">
    <property type="component" value="Chromosome 1"/>
</dbReference>
<dbReference type="OrthoDB" id="6127512at2759"/>
<organism evidence="2 3">
    <name type="scientific">Crassostrea virginica</name>
    <name type="common">Eastern oyster</name>
    <dbReference type="NCBI Taxonomy" id="6565"/>
    <lineage>
        <taxon>Eukaryota</taxon>
        <taxon>Metazoa</taxon>
        <taxon>Spiralia</taxon>
        <taxon>Lophotrochozoa</taxon>
        <taxon>Mollusca</taxon>
        <taxon>Bivalvia</taxon>
        <taxon>Autobranchia</taxon>
        <taxon>Pteriomorphia</taxon>
        <taxon>Ostreida</taxon>
        <taxon>Ostreoidea</taxon>
        <taxon>Ostreidae</taxon>
        <taxon>Crassostrea</taxon>
    </lineage>
</organism>
<dbReference type="KEGG" id="cvn:111109002"/>